<dbReference type="PANTHER" id="PTHR44688">
    <property type="entry name" value="DNA-BINDING TRANSCRIPTIONAL ACTIVATOR DEVR_DOSR"/>
    <property type="match status" value="1"/>
</dbReference>
<dbReference type="PRINTS" id="PR00038">
    <property type="entry name" value="HTHLUXR"/>
</dbReference>
<dbReference type="PANTHER" id="PTHR44688:SF16">
    <property type="entry name" value="DNA-BINDING TRANSCRIPTIONAL ACTIVATOR DEVR_DOSR"/>
    <property type="match status" value="1"/>
</dbReference>
<feature type="domain" description="HTH luxR-type" evidence="4">
    <location>
        <begin position="414"/>
        <end position="479"/>
    </location>
</feature>
<dbReference type="Gene3D" id="1.10.10.10">
    <property type="entry name" value="Winged helix-like DNA-binding domain superfamily/Winged helix DNA-binding domain"/>
    <property type="match status" value="1"/>
</dbReference>
<evidence type="ECO:0000313" key="6">
    <source>
        <dbReference type="Proteomes" id="UP000549113"/>
    </source>
</evidence>
<name>A0AA40VMU3_9MICO</name>
<dbReference type="GO" id="GO:0003677">
    <property type="term" value="F:DNA binding"/>
    <property type="evidence" value="ECO:0007669"/>
    <property type="project" value="UniProtKB-KW"/>
</dbReference>
<dbReference type="InterPro" id="IPR016032">
    <property type="entry name" value="Sig_transdc_resp-reg_C-effctor"/>
</dbReference>
<reference evidence="5 6" key="1">
    <citation type="submission" date="2020-08" db="EMBL/GenBank/DDBJ databases">
        <title>Sequencing the genomes of 1000 actinobacteria strains.</title>
        <authorList>
            <person name="Klenk H.-P."/>
        </authorList>
    </citation>
    <scope>NUCLEOTIDE SEQUENCE [LARGE SCALE GENOMIC DNA]</scope>
    <source>
        <strain evidence="5 6">DSM 19600</strain>
    </source>
</reference>
<keyword evidence="2 5" id="KW-0238">DNA-binding</keyword>
<dbReference type="SMART" id="SM00421">
    <property type="entry name" value="HTH_LUXR"/>
    <property type="match status" value="1"/>
</dbReference>
<dbReference type="SUPFAM" id="SSF46894">
    <property type="entry name" value="C-terminal effector domain of the bipartite response regulators"/>
    <property type="match status" value="1"/>
</dbReference>
<keyword evidence="6" id="KW-1185">Reference proteome</keyword>
<organism evidence="5 6">
    <name type="scientific">Microbacterium invictum</name>
    <dbReference type="NCBI Taxonomy" id="515415"/>
    <lineage>
        <taxon>Bacteria</taxon>
        <taxon>Bacillati</taxon>
        <taxon>Actinomycetota</taxon>
        <taxon>Actinomycetes</taxon>
        <taxon>Micrococcales</taxon>
        <taxon>Microbacteriaceae</taxon>
        <taxon>Microbacterium</taxon>
    </lineage>
</organism>
<protein>
    <submittedName>
        <fullName evidence="5">DNA-binding CsgD family transcriptional regulator</fullName>
    </submittedName>
</protein>
<keyword evidence="1" id="KW-0805">Transcription regulation</keyword>
<dbReference type="CDD" id="cd06170">
    <property type="entry name" value="LuxR_C_like"/>
    <property type="match status" value="1"/>
</dbReference>
<dbReference type="InterPro" id="IPR000792">
    <property type="entry name" value="Tscrpt_reg_LuxR_C"/>
</dbReference>
<evidence type="ECO:0000256" key="1">
    <source>
        <dbReference type="ARBA" id="ARBA00023015"/>
    </source>
</evidence>
<dbReference type="Pfam" id="PF00196">
    <property type="entry name" value="GerE"/>
    <property type="match status" value="1"/>
</dbReference>
<dbReference type="EMBL" id="JACIFH010000001">
    <property type="protein sequence ID" value="MBB4140059.1"/>
    <property type="molecule type" value="Genomic_DNA"/>
</dbReference>
<dbReference type="InterPro" id="IPR036388">
    <property type="entry name" value="WH-like_DNA-bd_sf"/>
</dbReference>
<sequence length="481" mass="51419">MTDVADMTDVVETARAAMRRGDGDAFAVLLSRHPLELWFGMHSSELQMMADHGGEADPEWVDPGTLMLQMMTPRGLPVDAADTGDPVQRDMVAFARAAGLRLNGDPVGALKILRDLEVIRAPAIHLVDPSRGLRAFAVLQAGVTAMLAGEFTAALAMFDKSLVYPTSPALAFFNRDAHLRSAIIHALHGDRAQAQARCEAAQAVPRTSSWAEDLLDVDERLVCALLRPDIEAEEAFGELLAIPIPAMHELWPFYVTATHRLGVISGQRGALRARIDQFDAMGLIGAEGTGIPGVTLPAVRMIDAILAGEAPRDEDIAVATRVSVLGALWATVTGDADRGAELAEAGADRPWVLPQTENLRLVVAAFAHDARGDAAAAHEALTRAAPHIDGFAYALLNSVAPALSARAALTVEGWPAPTVAVSAREVEVLAALAQGATRTEIAQRLFVSVNTVKSHQRSLYRKFEVNTKADAIREGHRRGLL</sequence>
<dbReference type="Proteomes" id="UP000549113">
    <property type="component" value="Unassembled WGS sequence"/>
</dbReference>
<dbReference type="RefSeq" id="WP_183499643.1">
    <property type="nucleotide sequence ID" value="NZ_BAABCO010000002.1"/>
</dbReference>
<keyword evidence="3" id="KW-0804">Transcription</keyword>
<proteinExistence type="predicted"/>
<evidence type="ECO:0000256" key="2">
    <source>
        <dbReference type="ARBA" id="ARBA00023125"/>
    </source>
</evidence>
<comment type="caution">
    <text evidence="5">The sequence shown here is derived from an EMBL/GenBank/DDBJ whole genome shotgun (WGS) entry which is preliminary data.</text>
</comment>
<dbReference type="GO" id="GO:0006355">
    <property type="term" value="P:regulation of DNA-templated transcription"/>
    <property type="evidence" value="ECO:0007669"/>
    <property type="project" value="InterPro"/>
</dbReference>
<dbReference type="PROSITE" id="PS50043">
    <property type="entry name" value="HTH_LUXR_2"/>
    <property type="match status" value="1"/>
</dbReference>
<dbReference type="AlphaFoldDB" id="A0AA40VMU3"/>
<accession>A0AA40VMU3</accession>
<evidence type="ECO:0000313" key="5">
    <source>
        <dbReference type="EMBL" id="MBB4140059.1"/>
    </source>
</evidence>
<evidence type="ECO:0000259" key="4">
    <source>
        <dbReference type="PROSITE" id="PS50043"/>
    </source>
</evidence>
<evidence type="ECO:0000256" key="3">
    <source>
        <dbReference type="ARBA" id="ARBA00023163"/>
    </source>
</evidence>
<gene>
    <name evidence="5" type="ORF">BKA10_001853</name>
</gene>